<proteinExistence type="predicted"/>
<dbReference type="AlphaFoldDB" id="A0A1I7WQZ3"/>
<protein>
    <submittedName>
        <fullName evidence="2">Secreted protein</fullName>
    </submittedName>
</protein>
<organism evidence="1 2">
    <name type="scientific">Heterorhabditis bacteriophora</name>
    <name type="common">Entomopathogenic nematode worm</name>
    <dbReference type="NCBI Taxonomy" id="37862"/>
    <lineage>
        <taxon>Eukaryota</taxon>
        <taxon>Metazoa</taxon>
        <taxon>Ecdysozoa</taxon>
        <taxon>Nematoda</taxon>
        <taxon>Chromadorea</taxon>
        <taxon>Rhabditida</taxon>
        <taxon>Rhabditina</taxon>
        <taxon>Rhabditomorpha</taxon>
        <taxon>Strongyloidea</taxon>
        <taxon>Heterorhabditidae</taxon>
        <taxon>Heterorhabditis</taxon>
    </lineage>
</organism>
<accession>A0A1I7WQZ3</accession>
<evidence type="ECO:0000313" key="1">
    <source>
        <dbReference type="Proteomes" id="UP000095283"/>
    </source>
</evidence>
<dbReference type="WBParaSite" id="Hba_07605">
    <property type="protein sequence ID" value="Hba_07605"/>
    <property type="gene ID" value="Hba_07605"/>
</dbReference>
<sequence>MLSNFSFLFSLNIDLFKFTLVHMSHLITLSAVNSSCVKYLERAFVRPKFRIRLQQKNYWDSLDLPYFADFVFNLEYLI</sequence>
<reference evidence="2" key="1">
    <citation type="submission" date="2016-11" db="UniProtKB">
        <authorList>
            <consortium name="WormBaseParasite"/>
        </authorList>
    </citation>
    <scope>IDENTIFICATION</scope>
</reference>
<dbReference type="Proteomes" id="UP000095283">
    <property type="component" value="Unplaced"/>
</dbReference>
<evidence type="ECO:0000313" key="2">
    <source>
        <dbReference type="WBParaSite" id="Hba_07605"/>
    </source>
</evidence>
<keyword evidence="1" id="KW-1185">Reference proteome</keyword>
<name>A0A1I7WQZ3_HETBA</name>